<dbReference type="EMBL" id="UZAG01021709">
    <property type="protein sequence ID" value="VDO51351.1"/>
    <property type="molecule type" value="Genomic_DNA"/>
</dbReference>
<reference evidence="4" key="1">
    <citation type="submission" date="2017-02" db="UniProtKB">
        <authorList>
            <consortium name="WormBaseParasite"/>
        </authorList>
    </citation>
    <scope>IDENTIFICATION</scope>
</reference>
<sequence>MILILYVLSINFTVNLYNLEELRVWFGGQDCNVTPEGLITLFTLPQNEPEKSFPYKLKHLVISNYLEGTVDLFRVIDQNCPNLRTLGLPFNDYLPFNDGVMPFIVSNFKRLFFLDLSNFGDHYKDEVWDNLDDRNLPDLRLLILHGNKVNVENLRRLNLKRPKLLISTKWNYFINWTQTENGCIFHDSFNGDIRANGCIFHDSFNGDIRAVENDLRQIDGLRDFVINPRLSVCDNNDLNVLARSSSAEFYIDHRKRSYSSDHSV</sequence>
<gene>
    <name evidence="2" type="ORF">BTMF_LOCUS14845</name>
</gene>
<dbReference type="AlphaFoldDB" id="A0A0R3RA08"/>
<reference evidence="2 3" key="2">
    <citation type="submission" date="2018-11" db="EMBL/GenBank/DDBJ databases">
        <authorList>
            <consortium name="Pathogen Informatics"/>
        </authorList>
    </citation>
    <scope>NUCLEOTIDE SEQUENCE [LARGE SCALE GENOMIC DNA]</scope>
</reference>
<keyword evidence="3" id="KW-1185">Reference proteome</keyword>
<organism evidence="4">
    <name type="scientific">Brugia timori</name>
    <dbReference type="NCBI Taxonomy" id="42155"/>
    <lineage>
        <taxon>Eukaryota</taxon>
        <taxon>Metazoa</taxon>
        <taxon>Ecdysozoa</taxon>
        <taxon>Nematoda</taxon>
        <taxon>Chromadorea</taxon>
        <taxon>Rhabditida</taxon>
        <taxon>Spirurina</taxon>
        <taxon>Spiruromorpha</taxon>
        <taxon>Filarioidea</taxon>
        <taxon>Onchocercidae</taxon>
        <taxon>Brugia</taxon>
    </lineage>
</organism>
<evidence type="ECO:0000313" key="4">
    <source>
        <dbReference type="WBParaSite" id="BTMF_0001687101-mRNA-1"/>
    </source>
</evidence>
<name>A0A0R3RA08_9BILA</name>
<dbReference type="WBParaSite" id="BTMF_0001687101-mRNA-1">
    <property type="protein sequence ID" value="BTMF_0001687101-mRNA-1"/>
    <property type="gene ID" value="BTMF_0001687101"/>
</dbReference>
<proteinExistence type="predicted"/>
<dbReference type="STRING" id="42155.A0A0R3RA08"/>
<keyword evidence="1" id="KW-0732">Signal</keyword>
<evidence type="ECO:0000256" key="1">
    <source>
        <dbReference type="SAM" id="SignalP"/>
    </source>
</evidence>
<dbReference type="InterPro" id="IPR032675">
    <property type="entry name" value="LRR_dom_sf"/>
</dbReference>
<dbReference type="Proteomes" id="UP000280834">
    <property type="component" value="Unassembled WGS sequence"/>
</dbReference>
<evidence type="ECO:0000313" key="2">
    <source>
        <dbReference type="EMBL" id="VDO51351.1"/>
    </source>
</evidence>
<protein>
    <submittedName>
        <fullName evidence="4">Endo/exonuclease/phosphatase domain-containing protein</fullName>
    </submittedName>
</protein>
<accession>A0A0R3RA08</accession>
<feature type="signal peptide" evidence="1">
    <location>
        <begin position="1"/>
        <end position="16"/>
    </location>
</feature>
<dbReference type="Gene3D" id="3.80.10.10">
    <property type="entry name" value="Ribonuclease Inhibitor"/>
    <property type="match status" value="1"/>
</dbReference>
<evidence type="ECO:0000313" key="3">
    <source>
        <dbReference type="Proteomes" id="UP000280834"/>
    </source>
</evidence>
<dbReference type="SUPFAM" id="SSF52047">
    <property type="entry name" value="RNI-like"/>
    <property type="match status" value="1"/>
</dbReference>
<feature type="chain" id="PRO_5043131077" evidence="1">
    <location>
        <begin position="17"/>
        <end position="264"/>
    </location>
</feature>